<organism evidence="5">
    <name type="scientific">freshwater metagenome</name>
    <dbReference type="NCBI Taxonomy" id="449393"/>
    <lineage>
        <taxon>unclassified sequences</taxon>
        <taxon>metagenomes</taxon>
        <taxon>ecological metagenomes</taxon>
    </lineage>
</organism>
<evidence type="ECO:0000256" key="2">
    <source>
        <dbReference type="ARBA" id="ARBA00022777"/>
    </source>
</evidence>
<keyword evidence="1" id="KW-0808">Transferase</keyword>
<dbReference type="GO" id="GO:0005829">
    <property type="term" value="C:cytosol"/>
    <property type="evidence" value="ECO:0007669"/>
    <property type="project" value="TreeGrafter"/>
</dbReference>
<dbReference type="SUPFAM" id="SSF53613">
    <property type="entry name" value="Ribokinase-like"/>
    <property type="match status" value="1"/>
</dbReference>
<dbReference type="Pfam" id="PF00294">
    <property type="entry name" value="PfkB"/>
    <property type="match status" value="1"/>
</dbReference>
<keyword evidence="2" id="KW-0418">Kinase</keyword>
<dbReference type="AlphaFoldDB" id="A0A6J7XTJ6"/>
<gene>
    <name evidence="4" type="ORF">UFOPK3181_00284</name>
    <name evidence="5" type="ORF">UFOPK3520_00288</name>
</gene>
<dbReference type="InterPro" id="IPR029056">
    <property type="entry name" value="Ribokinase-like"/>
</dbReference>
<evidence type="ECO:0000313" key="5">
    <source>
        <dbReference type="EMBL" id="CAB5239585.1"/>
    </source>
</evidence>
<name>A0A6J7XTJ6_9ZZZZ</name>
<reference evidence="5" key="1">
    <citation type="submission" date="2020-05" db="EMBL/GenBank/DDBJ databases">
        <authorList>
            <person name="Chiriac C."/>
            <person name="Salcher M."/>
            <person name="Ghai R."/>
            <person name="Kavagutti S V."/>
        </authorList>
    </citation>
    <scope>NUCLEOTIDE SEQUENCE</scope>
</reference>
<dbReference type="GO" id="GO:0016301">
    <property type="term" value="F:kinase activity"/>
    <property type="evidence" value="ECO:0007669"/>
    <property type="project" value="UniProtKB-KW"/>
</dbReference>
<dbReference type="EMBL" id="CAFBSF010000010">
    <property type="protein sequence ID" value="CAB5239585.1"/>
    <property type="molecule type" value="Genomic_DNA"/>
</dbReference>
<sequence>MTEIVSMGVHILDVLGRHVSEIPPGQGISLIDEIRITAAGTAAGTSVDLAKLGCSVTAVGAVGNDEMGNILIGILNRYGVNTKYLARKDGVQTSGSILPIRPNGERPALHVMGSNAVFSFEDVPLEVVAQADFVHIGGFYLMPKFDGPDTVKALQCAKQSGAITTMDILGVQQENMAEKILPCMPYLDYFMPNLEEAGMITGLSDPDQMCQYFLDAGAKNVVLKMGERGSLILSASGQRVRVPAYKVKLVDTTGCGDAWSAGFIAGLSLHMSVTKAAQLGSACGSLVASGLGSDAGIIDLESTRAFMESTPTLPLGD</sequence>
<evidence type="ECO:0000259" key="3">
    <source>
        <dbReference type="Pfam" id="PF00294"/>
    </source>
</evidence>
<feature type="domain" description="Carbohydrate kinase PfkB" evidence="3">
    <location>
        <begin position="1"/>
        <end position="294"/>
    </location>
</feature>
<evidence type="ECO:0000256" key="1">
    <source>
        <dbReference type="ARBA" id="ARBA00022679"/>
    </source>
</evidence>
<dbReference type="PANTHER" id="PTHR10584">
    <property type="entry name" value="SUGAR KINASE"/>
    <property type="match status" value="1"/>
</dbReference>
<dbReference type="InterPro" id="IPR011611">
    <property type="entry name" value="PfkB_dom"/>
</dbReference>
<proteinExistence type="predicted"/>
<evidence type="ECO:0000313" key="4">
    <source>
        <dbReference type="EMBL" id="CAB4822182.1"/>
    </source>
</evidence>
<dbReference type="PANTHER" id="PTHR10584:SF166">
    <property type="entry name" value="RIBOKINASE"/>
    <property type="match status" value="1"/>
</dbReference>
<dbReference type="EMBL" id="CAFABG010000011">
    <property type="protein sequence ID" value="CAB4822182.1"/>
    <property type="molecule type" value="Genomic_DNA"/>
</dbReference>
<dbReference type="CDD" id="cd01166">
    <property type="entry name" value="KdgK"/>
    <property type="match status" value="1"/>
</dbReference>
<dbReference type="Gene3D" id="3.40.1190.20">
    <property type="match status" value="1"/>
</dbReference>
<accession>A0A6J7XTJ6</accession>
<protein>
    <submittedName>
        <fullName evidence="5">Unannotated protein</fullName>
    </submittedName>
</protein>